<keyword evidence="5 7" id="KW-0548">Nucleotidyltransferase</keyword>
<dbReference type="Pfam" id="PF01128">
    <property type="entry name" value="IspD"/>
    <property type="match status" value="1"/>
</dbReference>
<dbReference type="SUPFAM" id="SSF53448">
    <property type="entry name" value="Nucleotide-diphospho-sugar transferases"/>
    <property type="match status" value="1"/>
</dbReference>
<feature type="site" description="Transition state stabilizer" evidence="7">
    <location>
        <position position="31"/>
    </location>
</feature>
<dbReference type="InterPro" id="IPR050088">
    <property type="entry name" value="IspD/TarI_cytidylyltransf_bact"/>
</dbReference>
<dbReference type="Gene3D" id="3.90.550.10">
    <property type="entry name" value="Spore Coat Polysaccharide Biosynthesis Protein SpsA, Chain A"/>
    <property type="match status" value="1"/>
</dbReference>
<comment type="catalytic activity">
    <reaction evidence="1 7">
        <text>2-C-methyl-D-erythritol 4-phosphate + CTP + H(+) = 4-CDP-2-C-methyl-D-erythritol + diphosphate</text>
        <dbReference type="Rhea" id="RHEA:13429"/>
        <dbReference type="ChEBI" id="CHEBI:15378"/>
        <dbReference type="ChEBI" id="CHEBI:33019"/>
        <dbReference type="ChEBI" id="CHEBI:37563"/>
        <dbReference type="ChEBI" id="CHEBI:57823"/>
        <dbReference type="ChEBI" id="CHEBI:58262"/>
        <dbReference type="EC" id="2.7.7.60"/>
    </reaction>
</comment>
<dbReference type="InterPro" id="IPR029044">
    <property type="entry name" value="Nucleotide-diphossugar_trans"/>
</dbReference>
<feature type="site" description="Positions MEP for the nucleophilic attack" evidence="7">
    <location>
        <position position="163"/>
    </location>
</feature>
<dbReference type="RefSeq" id="WP_203243375.1">
    <property type="nucleotide sequence ID" value="NZ_JAFBRH010000007.1"/>
</dbReference>
<evidence type="ECO:0000256" key="5">
    <source>
        <dbReference type="ARBA" id="ARBA00022695"/>
    </source>
</evidence>
<dbReference type="Proteomes" id="UP000732193">
    <property type="component" value="Unassembled WGS sequence"/>
</dbReference>
<dbReference type="FunFam" id="3.90.550.10:FF:000003">
    <property type="entry name" value="2-C-methyl-D-erythritol 4-phosphate cytidylyltransferase"/>
    <property type="match status" value="1"/>
</dbReference>
<comment type="pathway">
    <text evidence="2 7">Isoprenoid biosynthesis; isopentenyl diphosphate biosynthesis via DXP pathway; isopentenyl diphosphate from 1-deoxy-D-xylulose 5-phosphate: step 2/6.</text>
</comment>
<dbReference type="PANTHER" id="PTHR32125">
    <property type="entry name" value="2-C-METHYL-D-ERYTHRITOL 4-PHOSPHATE CYTIDYLYLTRANSFERASE, CHLOROPLASTIC"/>
    <property type="match status" value="1"/>
</dbReference>
<dbReference type="GO" id="GO:0019288">
    <property type="term" value="P:isopentenyl diphosphate biosynthetic process, methylerythritol 4-phosphate pathway"/>
    <property type="evidence" value="ECO:0007669"/>
    <property type="project" value="UniProtKB-UniRule"/>
</dbReference>
<evidence type="ECO:0000313" key="8">
    <source>
        <dbReference type="EMBL" id="MBM1715629.1"/>
    </source>
</evidence>
<dbReference type="AlphaFoldDB" id="A0AAE2W200"/>
<evidence type="ECO:0000256" key="7">
    <source>
        <dbReference type="HAMAP-Rule" id="MF_00108"/>
    </source>
</evidence>
<dbReference type="CDD" id="cd02516">
    <property type="entry name" value="CDP-ME_synthetase"/>
    <property type="match status" value="1"/>
</dbReference>
<feature type="site" description="Transition state stabilizer" evidence="7">
    <location>
        <position position="24"/>
    </location>
</feature>
<dbReference type="EC" id="2.7.7.60" evidence="7"/>
<comment type="similarity">
    <text evidence="3 7">Belongs to the IspD/TarI cytidylyltransferase family. IspD subfamily.</text>
</comment>
<dbReference type="InterPro" id="IPR034683">
    <property type="entry name" value="IspD/TarI"/>
</dbReference>
<dbReference type="PROSITE" id="PS01295">
    <property type="entry name" value="ISPD"/>
    <property type="match status" value="1"/>
</dbReference>
<comment type="function">
    <text evidence="7">Catalyzes the formation of 4-diphosphocytidyl-2-C-methyl-D-erythritol from CTP and 2-C-methyl-D-erythritol 4-phosphate (MEP).</text>
</comment>
<name>A0AAE2W200_9RHOB</name>
<dbReference type="InterPro" id="IPR018294">
    <property type="entry name" value="ISPD_synthase_CS"/>
</dbReference>
<dbReference type="InterPro" id="IPR001228">
    <property type="entry name" value="IspD"/>
</dbReference>
<evidence type="ECO:0000256" key="2">
    <source>
        <dbReference type="ARBA" id="ARBA00004787"/>
    </source>
</evidence>
<sequence>MSDSPVQPKKVTAILIVAAGRGRRFGSDVPKQYLPIAGICAFRRCLDTFLDLAEVSCIQTVIHRDDQQAYAQAIEGLNDSRLLPASFGGETRVESVLNGLTALADHKPDTVLVHDGARAFVTQRIVRDVMAELMQSDAAFAALPVVDALWRAEGDRATSPVARDGLWRAQTPQGFRFDVLREAHLAYQGDAADDVEIVRAMGTQVKIVCGDPANFKITTPDDLQRAERFVAGDTADKAQR</sequence>
<dbReference type="GO" id="GO:0050518">
    <property type="term" value="F:2-C-methyl-D-erythritol 4-phosphate cytidylyltransferase activity"/>
    <property type="evidence" value="ECO:0007669"/>
    <property type="project" value="UniProtKB-UniRule"/>
</dbReference>
<reference evidence="8 9" key="1">
    <citation type="submission" date="2021-01" db="EMBL/GenBank/DDBJ databases">
        <title>Diatom-associated Roseobacters Show Island Model of Population Structure.</title>
        <authorList>
            <person name="Qu L."/>
            <person name="Feng X."/>
            <person name="Chen Y."/>
            <person name="Li L."/>
            <person name="Wang X."/>
            <person name="Hu Z."/>
            <person name="Wang H."/>
            <person name="Luo H."/>
        </authorList>
    </citation>
    <scope>NUCLEOTIDE SEQUENCE [LARGE SCALE GENOMIC DNA]</scope>
    <source>
        <strain evidence="8 9">TR60-84</strain>
    </source>
</reference>
<proteinExistence type="inferred from homology"/>
<evidence type="ECO:0000256" key="1">
    <source>
        <dbReference type="ARBA" id="ARBA00001282"/>
    </source>
</evidence>
<keyword evidence="4 7" id="KW-0808">Transferase</keyword>
<evidence type="ECO:0000256" key="3">
    <source>
        <dbReference type="ARBA" id="ARBA00009789"/>
    </source>
</evidence>
<feature type="site" description="Positions MEP for the nucleophilic attack" evidence="7">
    <location>
        <position position="216"/>
    </location>
</feature>
<protein>
    <recommendedName>
        <fullName evidence="7">2-C-methyl-D-erythritol 4-phosphate cytidylyltransferase</fullName>
        <ecNumber evidence="7">2.7.7.60</ecNumber>
    </recommendedName>
    <alternativeName>
        <fullName evidence="7">4-diphosphocytidyl-2C-methyl-D-erythritol synthase</fullName>
    </alternativeName>
    <alternativeName>
        <fullName evidence="7">MEP cytidylyltransferase</fullName>
        <shortName evidence="7">MCT</shortName>
    </alternativeName>
</protein>
<keyword evidence="6 7" id="KW-0414">Isoprene biosynthesis</keyword>
<evidence type="ECO:0000256" key="6">
    <source>
        <dbReference type="ARBA" id="ARBA00023229"/>
    </source>
</evidence>
<gene>
    <name evidence="7 8" type="primary">ispD</name>
    <name evidence="8" type="ORF">JQV55_18815</name>
</gene>
<keyword evidence="9" id="KW-1185">Reference proteome</keyword>
<dbReference type="HAMAP" id="MF_00108">
    <property type="entry name" value="IspD"/>
    <property type="match status" value="1"/>
</dbReference>
<dbReference type="NCBIfam" id="TIGR00453">
    <property type="entry name" value="ispD"/>
    <property type="match status" value="1"/>
</dbReference>
<accession>A0AAE2W200</accession>
<dbReference type="EMBL" id="JAFBRM010000007">
    <property type="protein sequence ID" value="MBM1715629.1"/>
    <property type="molecule type" value="Genomic_DNA"/>
</dbReference>
<organism evidence="8 9">
    <name type="scientific">Sulfitobacter geojensis</name>
    <dbReference type="NCBI Taxonomy" id="1342299"/>
    <lineage>
        <taxon>Bacteria</taxon>
        <taxon>Pseudomonadati</taxon>
        <taxon>Pseudomonadota</taxon>
        <taxon>Alphaproteobacteria</taxon>
        <taxon>Rhodobacterales</taxon>
        <taxon>Roseobacteraceae</taxon>
        <taxon>Sulfitobacter</taxon>
    </lineage>
</organism>
<dbReference type="PANTHER" id="PTHR32125:SF4">
    <property type="entry name" value="2-C-METHYL-D-ERYTHRITOL 4-PHOSPHATE CYTIDYLYLTRANSFERASE, CHLOROPLASTIC"/>
    <property type="match status" value="1"/>
</dbReference>
<evidence type="ECO:0000256" key="4">
    <source>
        <dbReference type="ARBA" id="ARBA00022679"/>
    </source>
</evidence>
<comment type="caution">
    <text evidence="8">The sequence shown here is derived from an EMBL/GenBank/DDBJ whole genome shotgun (WGS) entry which is preliminary data.</text>
</comment>
<evidence type="ECO:0000313" key="9">
    <source>
        <dbReference type="Proteomes" id="UP000732193"/>
    </source>
</evidence>